<proteinExistence type="inferred from homology"/>
<keyword evidence="7" id="KW-0812">Transmembrane</keyword>
<feature type="region of interest" description="Disordered" evidence="6">
    <location>
        <begin position="391"/>
        <end position="429"/>
    </location>
</feature>
<protein>
    <recommendedName>
        <fullName evidence="12">ETS domain-containing protein</fullName>
    </recommendedName>
</protein>
<reference evidence="10" key="1">
    <citation type="submission" date="2020-05" db="UniProtKB">
        <authorList>
            <consortium name="EnsemblMetazoa"/>
        </authorList>
    </citation>
    <scope>IDENTIFICATION</scope>
    <source>
        <strain evidence="10">MAF</strain>
    </source>
</reference>
<dbReference type="GO" id="GO:0043565">
    <property type="term" value="F:sequence-specific DNA binding"/>
    <property type="evidence" value="ECO:0007669"/>
    <property type="project" value="InterPro"/>
</dbReference>
<dbReference type="InterPro" id="IPR000418">
    <property type="entry name" value="Ets_dom"/>
</dbReference>
<dbReference type="FunFam" id="1.10.10.10:FF:000039">
    <property type="entry name" value="Friend leukemia integration 1 transcription factor"/>
    <property type="match status" value="1"/>
</dbReference>
<dbReference type="InterPro" id="IPR003118">
    <property type="entry name" value="Pointed_dom"/>
</dbReference>
<dbReference type="InterPro" id="IPR046328">
    <property type="entry name" value="ETS_fam"/>
</dbReference>
<dbReference type="STRING" id="30066.A0A182V334"/>
<keyword evidence="3 5" id="KW-0238">DNA-binding</keyword>
<feature type="compositionally biased region" description="Low complexity" evidence="6">
    <location>
        <begin position="321"/>
        <end position="330"/>
    </location>
</feature>
<accession>A0A182V334</accession>
<dbReference type="GO" id="GO:0000981">
    <property type="term" value="F:DNA-binding transcription factor activity, RNA polymerase II-specific"/>
    <property type="evidence" value="ECO:0007669"/>
    <property type="project" value="TreeGrafter"/>
</dbReference>
<dbReference type="AlphaFoldDB" id="A0A182V334"/>
<dbReference type="Gene3D" id="1.10.150.50">
    <property type="entry name" value="Transcription Factor, Ets-1"/>
    <property type="match status" value="1"/>
</dbReference>
<keyword evidence="11" id="KW-1185">Reference proteome</keyword>
<dbReference type="PANTHER" id="PTHR11849">
    <property type="entry name" value="ETS"/>
    <property type="match status" value="1"/>
</dbReference>
<name>A0A182V334_ANOME</name>
<evidence type="ECO:0000256" key="2">
    <source>
        <dbReference type="ARBA" id="ARBA00005562"/>
    </source>
</evidence>
<feature type="transmembrane region" description="Helical" evidence="7">
    <location>
        <begin position="177"/>
        <end position="196"/>
    </location>
</feature>
<sequence>MQRDAAVADDKRTDSSADSDGEEACEQTYLPNDPHQWNAEHVSTWISWVSKNFDIFPPLEPARFPQAGSELAPFTKADFWVCAGSAAGGNTLAKHFAHLVRHAGRNKGSGSDGQQELESDIDPAFRRRCECIPMRLPASTMLDLATISHIRLIHRSILILTITGYIMRQQAIIRIDHFHYFAAHLLFTFATLFLLFPCALSQGGQIQLWQFLLELLADSSNAPCIAWEGTNGEFKLSDPDEVARRWGERKAKPNMNYDKLSRALRYYYDKNIMTKVQGKRYTYKFDFHGLMAACQAQAQLTDSANSSANILSGCSSYGSSPASTSSSMKSPNAGSSPPQSHYASTTTTTVPSSIPTAAKGTTFGSSSSSSSTGWLPYASAPYANLLLPVAPTTTSTSDAGSRSGAPAASTSSSPETTLSFADAVSSHLR</sequence>
<comment type="similarity">
    <text evidence="2 5">Belongs to the ETS family.</text>
</comment>
<dbReference type="SMART" id="SM00251">
    <property type="entry name" value="SAM_PNT"/>
    <property type="match status" value="1"/>
</dbReference>
<organism evidence="10 11">
    <name type="scientific">Anopheles merus</name>
    <name type="common">Mosquito</name>
    <dbReference type="NCBI Taxonomy" id="30066"/>
    <lineage>
        <taxon>Eukaryota</taxon>
        <taxon>Metazoa</taxon>
        <taxon>Ecdysozoa</taxon>
        <taxon>Arthropoda</taxon>
        <taxon>Hexapoda</taxon>
        <taxon>Insecta</taxon>
        <taxon>Pterygota</taxon>
        <taxon>Neoptera</taxon>
        <taxon>Endopterygota</taxon>
        <taxon>Diptera</taxon>
        <taxon>Nematocera</taxon>
        <taxon>Culicoidea</taxon>
        <taxon>Culicidae</taxon>
        <taxon>Anophelinae</taxon>
        <taxon>Anopheles</taxon>
    </lineage>
</organism>
<dbReference type="EnsemblMetazoa" id="AMEM008049-RA">
    <property type="protein sequence ID" value="AMEM008049-PA"/>
    <property type="gene ID" value="AMEM008049"/>
</dbReference>
<dbReference type="PROSITE" id="PS50061">
    <property type="entry name" value="ETS_DOMAIN_3"/>
    <property type="match status" value="1"/>
</dbReference>
<feature type="compositionally biased region" description="Polar residues" evidence="6">
    <location>
        <begin position="332"/>
        <end position="342"/>
    </location>
</feature>
<dbReference type="PRINTS" id="PR00454">
    <property type="entry name" value="ETSDOMAIN"/>
</dbReference>
<feature type="compositionally biased region" description="Basic and acidic residues" evidence="6">
    <location>
        <begin position="1"/>
        <end position="15"/>
    </location>
</feature>
<feature type="compositionally biased region" description="Low complexity" evidence="6">
    <location>
        <begin position="343"/>
        <end position="355"/>
    </location>
</feature>
<dbReference type="GO" id="GO:0030154">
    <property type="term" value="P:cell differentiation"/>
    <property type="evidence" value="ECO:0007669"/>
    <property type="project" value="TreeGrafter"/>
</dbReference>
<feature type="region of interest" description="Disordered" evidence="6">
    <location>
        <begin position="321"/>
        <end position="355"/>
    </location>
</feature>
<dbReference type="InterPro" id="IPR036388">
    <property type="entry name" value="WH-like_DNA-bd_sf"/>
</dbReference>
<keyword evidence="4 5" id="KW-0539">Nucleus</keyword>
<dbReference type="CDD" id="cd08203">
    <property type="entry name" value="SAM_PNT"/>
    <property type="match status" value="1"/>
</dbReference>
<dbReference type="SUPFAM" id="SSF47769">
    <property type="entry name" value="SAM/Pointed domain"/>
    <property type="match status" value="1"/>
</dbReference>
<feature type="compositionally biased region" description="Low complexity" evidence="6">
    <location>
        <begin position="397"/>
        <end position="414"/>
    </location>
</feature>
<dbReference type="InterPro" id="IPR013761">
    <property type="entry name" value="SAM/pointed_sf"/>
</dbReference>
<dbReference type="SMART" id="SM00413">
    <property type="entry name" value="ETS"/>
    <property type="match status" value="1"/>
</dbReference>
<dbReference type="Pfam" id="PF02198">
    <property type="entry name" value="SAM_PNT"/>
    <property type="match status" value="1"/>
</dbReference>
<keyword evidence="7" id="KW-0472">Membrane</keyword>
<keyword evidence="7" id="KW-1133">Transmembrane helix</keyword>
<dbReference type="GO" id="GO:0005634">
    <property type="term" value="C:nucleus"/>
    <property type="evidence" value="ECO:0007669"/>
    <property type="project" value="UniProtKB-SubCell"/>
</dbReference>
<feature type="region of interest" description="Disordered" evidence="6">
    <location>
        <begin position="1"/>
        <end position="33"/>
    </location>
</feature>
<evidence type="ECO:0000313" key="11">
    <source>
        <dbReference type="Proteomes" id="UP000075903"/>
    </source>
</evidence>
<dbReference type="InterPro" id="IPR036390">
    <property type="entry name" value="WH_DNA-bd_sf"/>
</dbReference>
<dbReference type="Proteomes" id="UP000075903">
    <property type="component" value="Unassembled WGS sequence"/>
</dbReference>
<dbReference type="PROSITE" id="PS51433">
    <property type="entry name" value="PNT"/>
    <property type="match status" value="1"/>
</dbReference>
<dbReference type="Gene3D" id="1.10.10.10">
    <property type="entry name" value="Winged helix-like DNA-binding domain superfamily/Winged helix DNA-binding domain"/>
    <property type="match status" value="1"/>
</dbReference>
<evidence type="ECO:0000256" key="5">
    <source>
        <dbReference type="RuleBase" id="RU004019"/>
    </source>
</evidence>
<evidence type="ECO:0000256" key="7">
    <source>
        <dbReference type="SAM" id="Phobius"/>
    </source>
</evidence>
<dbReference type="Pfam" id="PF00178">
    <property type="entry name" value="Ets"/>
    <property type="match status" value="1"/>
</dbReference>
<evidence type="ECO:0000259" key="8">
    <source>
        <dbReference type="PROSITE" id="PS50061"/>
    </source>
</evidence>
<dbReference type="FunFam" id="1.10.150.50:FF:000113">
    <property type="entry name" value="DNA-binding protein D-ETS-6"/>
    <property type="match status" value="1"/>
</dbReference>
<evidence type="ECO:0000313" key="10">
    <source>
        <dbReference type="EnsemblMetazoa" id="AMEM008049-PA"/>
    </source>
</evidence>
<dbReference type="VEuPathDB" id="VectorBase:AMEM21_007688"/>
<comment type="subcellular location">
    <subcellularLocation>
        <location evidence="1 5">Nucleus</location>
    </subcellularLocation>
</comment>
<evidence type="ECO:0008006" key="12">
    <source>
        <dbReference type="Google" id="ProtNLM"/>
    </source>
</evidence>
<feature type="domain" description="ETS" evidence="8">
    <location>
        <begin position="206"/>
        <end position="286"/>
    </location>
</feature>
<evidence type="ECO:0000256" key="4">
    <source>
        <dbReference type="ARBA" id="ARBA00023242"/>
    </source>
</evidence>
<feature type="domain" description="PNT" evidence="9">
    <location>
        <begin position="16"/>
        <end position="103"/>
    </location>
</feature>
<evidence type="ECO:0000256" key="1">
    <source>
        <dbReference type="ARBA" id="ARBA00004123"/>
    </source>
</evidence>
<dbReference type="PROSITE" id="PS00345">
    <property type="entry name" value="ETS_DOMAIN_1"/>
    <property type="match status" value="1"/>
</dbReference>
<dbReference type="PROSITE" id="PS00346">
    <property type="entry name" value="ETS_DOMAIN_2"/>
    <property type="match status" value="1"/>
</dbReference>
<evidence type="ECO:0000256" key="6">
    <source>
        <dbReference type="SAM" id="MobiDB-lite"/>
    </source>
</evidence>
<evidence type="ECO:0000256" key="3">
    <source>
        <dbReference type="ARBA" id="ARBA00023125"/>
    </source>
</evidence>
<dbReference type="VEuPathDB" id="VectorBase:AMEM008049"/>
<evidence type="ECO:0000259" key="9">
    <source>
        <dbReference type="PROSITE" id="PS51433"/>
    </source>
</evidence>
<dbReference type="PANTHER" id="PTHR11849:SF305">
    <property type="entry name" value="DNA-BINDING PROTEIN D-ETS-6"/>
    <property type="match status" value="1"/>
</dbReference>
<dbReference type="SUPFAM" id="SSF46785">
    <property type="entry name" value="Winged helix' DNA-binding domain"/>
    <property type="match status" value="1"/>
</dbReference>